<name>A0A220MPQ3_9BACL</name>
<evidence type="ECO:0000256" key="2">
    <source>
        <dbReference type="SAM" id="SignalP"/>
    </source>
</evidence>
<dbReference type="Proteomes" id="UP000197781">
    <property type="component" value="Chromosome"/>
</dbReference>
<dbReference type="SMART" id="SM00327">
    <property type="entry name" value="VWA"/>
    <property type="match status" value="1"/>
</dbReference>
<dbReference type="PROSITE" id="PS50234">
    <property type="entry name" value="VWFA"/>
    <property type="match status" value="1"/>
</dbReference>
<feature type="chain" id="PRO_5038480733" evidence="2">
    <location>
        <begin position="25"/>
        <end position="477"/>
    </location>
</feature>
<dbReference type="KEGG" id="bfm:BP422_28520"/>
<feature type="domain" description="VWFA" evidence="3">
    <location>
        <begin position="173"/>
        <end position="364"/>
    </location>
</feature>
<dbReference type="SUPFAM" id="SSF53300">
    <property type="entry name" value="vWA-like"/>
    <property type="match status" value="1"/>
</dbReference>
<organism evidence="4 5">
    <name type="scientific">Brevibacillus formosus</name>
    <dbReference type="NCBI Taxonomy" id="54913"/>
    <lineage>
        <taxon>Bacteria</taxon>
        <taxon>Bacillati</taxon>
        <taxon>Bacillota</taxon>
        <taxon>Bacilli</taxon>
        <taxon>Bacillales</taxon>
        <taxon>Paenibacillaceae</taxon>
        <taxon>Brevibacillus</taxon>
    </lineage>
</organism>
<dbReference type="EMBL" id="CP018145">
    <property type="protein sequence ID" value="ASJ57097.1"/>
    <property type="molecule type" value="Genomic_DNA"/>
</dbReference>
<evidence type="ECO:0000256" key="1">
    <source>
        <dbReference type="SAM" id="MobiDB-lite"/>
    </source>
</evidence>
<evidence type="ECO:0000313" key="5">
    <source>
        <dbReference type="Proteomes" id="UP000197781"/>
    </source>
</evidence>
<evidence type="ECO:0000313" key="4">
    <source>
        <dbReference type="EMBL" id="ASJ57097.1"/>
    </source>
</evidence>
<dbReference type="PROSITE" id="PS51257">
    <property type="entry name" value="PROKAR_LIPOPROTEIN"/>
    <property type="match status" value="1"/>
</dbReference>
<proteinExistence type="predicted"/>
<reference evidence="4 5" key="1">
    <citation type="submission" date="2016-11" db="EMBL/GenBank/DDBJ databases">
        <authorList>
            <person name="Jaros S."/>
            <person name="Januszkiewicz K."/>
            <person name="Wedrychowicz H."/>
        </authorList>
    </citation>
    <scope>NUCLEOTIDE SEQUENCE [LARGE SCALE GENOMIC DNA]</scope>
    <source>
        <strain evidence="4 5">NF2</strain>
    </source>
</reference>
<dbReference type="InterPro" id="IPR036465">
    <property type="entry name" value="vWFA_dom_sf"/>
</dbReference>
<dbReference type="Gene3D" id="3.40.50.410">
    <property type="entry name" value="von Willebrand factor, type A domain"/>
    <property type="match status" value="1"/>
</dbReference>
<feature type="compositionally biased region" description="Polar residues" evidence="1">
    <location>
        <begin position="28"/>
        <end position="56"/>
    </location>
</feature>
<dbReference type="AlphaFoldDB" id="A0A220MPQ3"/>
<protein>
    <submittedName>
        <fullName evidence="4">Magnesium chelatase</fullName>
    </submittedName>
</protein>
<feature type="signal peptide" evidence="2">
    <location>
        <begin position="1"/>
        <end position="24"/>
    </location>
</feature>
<dbReference type="RefSeq" id="WP_088910560.1">
    <property type="nucleotide sequence ID" value="NZ_CP018145.1"/>
</dbReference>
<accession>A0A220MPQ3</accession>
<dbReference type="InterPro" id="IPR002035">
    <property type="entry name" value="VWF_A"/>
</dbReference>
<evidence type="ECO:0000259" key="3">
    <source>
        <dbReference type="PROSITE" id="PS50234"/>
    </source>
</evidence>
<dbReference type="Pfam" id="PF13519">
    <property type="entry name" value="VWA_2"/>
    <property type="match status" value="1"/>
</dbReference>
<sequence length="477" mass="52713">MRLVKGIVVATFLFSLLTACSEDAGNQPEANQVPNGQAPSVPSSIDTPPSENQSPANAGMDSREEKIKVLETFAQDGVPLKRETTEDFVNSPPGLFSGEAYENNEEEIEAQLKKFPYIENPDDETINLYYRGLLGMFAQAYPDPQQIIDDMKMASFGSPDIEDPRFQFKESYNVEIILDASGSMGAKVGGKTKMEAAKEAIQAFAESLPAQANVALRVYGHKGSGKESDKALSCSSSELVYGMQPYNKEKLQNSLQQFEPTGYTPIAYSLQQAQKDLSSLPGDKNTNMIFLVSDGIETCDGDPVEVAKQLAQSEITPLINVIGFGVDGPGQQQLKAVAKAAGGRYVLIQDQKELQDEFNRAKEIASKWKEWRSDASYEAFSSRLSQTTNISSFASKWRSIAREESNNMSTAIRTMGADDIIPDELANRLRTMKDEQHEIAKKKADELERFLDSLNEKSYKEAVNAINKHFEQNTKTN</sequence>
<keyword evidence="2" id="KW-0732">Signal</keyword>
<feature type="region of interest" description="Disordered" evidence="1">
    <location>
        <begin position="26"/>
        <end position="62"/>
    </location>
</feature>
<gene>
    <name evidence="4" type="ORF">BP422_28520</name>
</gene>